<evidence type="ECO:0000313" key="18">
    <source>
        <dbReference type="Proteomes" id="UP000233769"/>
    </source>
</evidence>
<evidence type="ECO:0000259" key="16">
    <source>
        <dbReference type="PROSITE" id="PS50113"/>
    </source>
</evidence>
<dbReference type="Gene3D" id="3.30.565.10">
    <property type="entry name" value="Histidine kinase-like ATPase, C-terminal domain"/>
    <property type="match status" value="1"/>
</dbReference>
<dbReference type="SMART" id="SM00086">
    <property type="entry name" value="PAC"/>
    <property type="match status" value="5"/>
</dbReference>
<dbReference type="InterPro" id="IPR052162">
    <property type="entry name" value="Sensor_kinase/Photoreceptor"/>
</dbReference>
<evidence type="ECO:0000256" key="6">
    <source>
        <dbReference type="ARBA" id="ARBA00022606"/>
    </source>
</evidence>
<evidence type="ECO:0000256" key="14">
    <source>
        <dbReference type="ARBA" id="ARBA00023170"/>
    </source>
</evidence>
<dbReference type="Proteomes" id="UP000233769">
    <property type="component" value="Chromosome tk0001"/>
</dbReference>
<reference evidence="18" key="1">
    <citation type="submission" date="2017-10" db="EMBL/GenBank/DDBJ databases">
        <authorList>
            <person name="Regsiter A."/>
            <person name="William W."/>
        </authorList>
    </citation>
    <scope>NUCLEOTIDE SEQUENCE [LARGE SCALE GENOMIC DNA]</scope>
</reference>
<evidence type="ECO:0000256" key="11">
    <source>
        <dbReference type="ARBA" id="ARBA00022777"/>
    </source>
</evidence>
<evidence type="ECO:0000256" key="3">
    <source>
        <dbReference type="ARBA" id="ARBA00021740"/>
    </source>
</evidence>
<dbReference type="Pfam" id="PF08447">
    <property type="entry name" value="PAS_3"/>
    <property type="match status" value="4"/>
</dbReference>
<dbReference type="InterPro" id="IPR029016">
    <property type="entry name" value="GAF-like_dom_sf"/>
</dbReference>
<dbReference type="Pfam" id="PF01590">
    <property type="entry name" value="GAF"/>
    <property type="match status" value="1"/>
</dbReference>
<dbReference type="NCBIfam" id="TIGR00229">
    <property type="entry name" value="sensory_box"/>
    <property type="match status" value="5"/>
</dbReference>
<dbReference type="InterPro" id="IPR035965">
    <property type="entry name" value="PAS-like_dom_sf"/>
</dbReference>
<dbReference type="PANTHER" id="PTHR43304">
    <property type="entry name" value="PHYTOCHROME-LIKE PROTEIN CPH1"/>
    <property type="match status" value="1"/>
</dbReference>
<keyword evidence="9" id="KW-0808">Transferase</keyword>
<feature type="domain" description="PAC" evidence="16">
    <location>
        <begin position="384"/>
        <end position="436"/>
    </location>
</feature>
<dbReference type="EMBL" id="LT962688">
    <property type="protein sequence ID" value="SOR31530.1"/>
    <property type="molecule type" value="Genomic_DNA"/>
</dbReference>
<dbReference type="CDD" id="cd00130">
    <property type="entry name" value="PAS"/>
    <property type="match status" value="5"/>
</dbReference>
<keyword evidence="5" id="KW-0597">Phosphoprotein</keyword>
<evidence type="ECO:0000256" key="1">
    <source>
        <dbReference type="ARBA" id="ARBA00000085"/>
    </source>
</evidence>
<feature type="domain" description="PAC" evidence="16">
    <location>
        <begin position="632"/>
        <end position="684"/>
    </location>
</feature>
<feature type="domain" description="PAC" evidence="16">
    <location>
        <begin position="258"/>
        <end position="310"/>
    </location>
</feature>
<dbReference type="PANTHER" id="PTHR43304:SF1">
    <property type="entry name" value="PAC DOMAIN-CONTAINING PROTEIN"/>
    <property type="match status" value="1"/>
</dbReference>
<keyword evidence="8" id="KW-0288">FMN</keyword>
<dbReference type="InterPro" id="IPR001610">
    <property type="entry name" value="PAC"/>
</dbReference>
<feature type="domain" description="PAS" evidence="15">
    <location>
        <begin position="183"/>
        <end position="254"/>
    </location>
</feature>
<proteinExistence type="predicted"/>
<keyword evidence="7" id="KW-0285">Flavoprotein</keyword>
<comment type="catalytic activity">
    <reaction evidence="1">
        <text>ATP + protein L-histidine = ADP + protein N-phospho-L-histidine.</text>
        <dbReference type="EC" id="2.7.13.3"/>
    </reaction>
</comment>
<name>A0A2N9AW83_METEX</name>
<dbReference type="EC" id="2.7.13.3" evidence="2"/>
<keyword evidence="6" id="KW-0716">Sensory transduction</keyword>
<feature type="domain" description="PAC" evidence="16">
    <location>
        <begin position="761"/>
        <end position="813"/>
    </location>
</feature>
<evidence type="ECO:0000256" key="8">
    <source>
        <dbReference type="ARBA" id="ARBA00022643"/>
    </source>
</evidence>
<keyword evidence="14" id="KW-0675">Receptor</keyword>
<keyword evidence="12" id="KW-0067">ATP-binding</keyword>
<evidence type="ECO:0000256" key="13">
    <source>
        <dbReference type="ARBA" id="ARBA00022991"/>
    </source>
</evidence>
<dbReference type="InterPro" id="IPR000014">
    <property type="entry name" value="PAS"/>
</dbReference>
<dbReference type="SMART" id="SM00911">
    <property type="entry name" value="HWE_HK"/>
    <property type="match status" value="1"/>
</dbReference>
<dbReference type="InterPro" id="IPR003018">
    <property type="entry name" value="GAF"/>
</dbReference>
<keyword evidence="11 17" id="KW-0418">Kinase</keyword>
<protein>
    <recommendedName>
        <fullName evidence="3">Blue-light-activated histidine kinase</fullName>
        <ecNumber evidence="2">2.7.13.3</ecNumber>
    </recommendedName>
</protein>
<evidence type="ECO:0000256" key="7">
    <source>
        <dbReference type="ARBA" id="ARBA00022630"/>
    </source>
</evidence>
<dbReference type="SUPFAM" id="SSF55785">
    <property type="entry name" value="PYP-like sensor domain (PAS domain)"/>
    <property type="match status" value="5"/>
</dbReference>
<feature type="domain" description="PAS" evidence="15">
    <location>
        <begin position="311"/>
        <end position="382"/>
    </location>
</feature>
<dbReference type="GO" id="GO:0004673">
    <property type="term" value="F:protein histidine kinase activity"/>
    <property type="evidence" value="ECO:0007669"/>
    <property type="project" value="UniProtKB-EC"/>
</dbReference>
<evidence type="ECO:0000256" key="9">
    <source>
        <dbReference type="ARBA" id="ARBA00022679"/>
    </source>
</evidence>
<dbReference type="Gene3D" id="3.30.450.40">
    <property type="match status" value="1"/>
</dbReference>
<dbReference type="SUPFAM" id="SSF55781">
    <property type="entry name" value="GAF domain-like"/>
    <property type="match status" value="1"/>
</dbReference>
<evidence type="ECO:0000259" key="15">
    <source>
        <dbReference type="PROSITE" id="PS50112"/>
    </source>
</evidence>
<evidence type="ECO:0000313" key="17">
    <source>
        <dbReference type="EMBL" id="SOR31530.1"/>
    </source>
</evidence>
<dbReference type="InterPro" id="IPR011102">
    <property type="entry name" value="Sig_transdc_His_kinase_HWE"/>
</dbReference>
<dbReference type="Gene3D" id="2.10.70.100">
    <property type="match status" value="2"/>
</dbReference>
<gene>
    <name evidence="17" type="ORF">TK0001_4945</name>
</gene>
<feature type="domain" description="PAC" evidence="16">
    <location>
        <begin position="503"/>
        <end position="555"/>
    </location>
</feature>
<keyword evidence="4" id="KW-0600">Photoreceptor protein</keyword>
<dbReference type="SMART" id="SM00065">
    <property type="entry name" value="GAF"/>
    <property type="match status" value="1"/>
</dbReference>
<feature type="domain" description="PAS" evidence="15">
    <location>
        <begin position="556"/>
        <end position="627"/>
    </location>
</feature>
<dbReference type="Gene3D" id="3.30.450.20">
    <property type="entry name" value="PAS domain"/>
    <property type="match status" value="5"/>
</dbReference>
<sequence>MVEHCVEPQPVRTMNPAPMSEQEAARLRALDRYRLLDTPREQDFDEIAEAAAELCEAPIAVVNLVGDGRQFFKAEVGLGVRETPLETSFCRQAILHDDFLYVPDTARDPRFEGNPLVSGDPGLRFYAGALLRTDEGQPIGTVCVLDTRPRELTERQRRGLMRLARQAMTQMELRRSLREQAEQRLLHERILDSATDYAIVAMDPQGRVTRWNTGAERILGWTEAEMLGRTVDAFFTPEDRAGDRPDVEKRLAAQAGSAPDERWHMRKDGTRFWASGEMMPLTAEDGGLIGFLKILRDRTGQRASEAALQASELRYRSLVEVSPQVVWFGDEAGRVTYCNTYWYDYTGLPPGETGEASWMGVIHPDHRERVRDAWLAAARSRGGYEVEFPLRRADGQYRWFLSRARPVRDEAGHLKSWIGTTLDIHERKVAEERFAALTELAPAIIWFGNPDGSLSYLNDRWYAYTGQTPEQALPLGWGEAIHPDDVDGLLKVWEAARTHETVYDTEARLRARDGTYRWFLIRAEPRRDASGAVVGWLGSNSDIHDRRQADEDLRRAREQLHLAVEATGTGIFDYDLVTDTLEWDARTRALFGLGPEAPVAYDVFLAGLHPDDRAWVDRAVEAALDPAGSGTYDIAYRTIGLEDGIERWVAAKGQAFVAGGRTVRFIGTVRDVTQSRRAEQTLRETEERYRLAARATNDAIWDWNLATNQVLWNEALTVAYGYPPEAVDPTGDWWITHIHPDDRARIDTSIHAVIDGTGTAWSDEYRFLRANGTYADILDRGYVIRDGHGAAVRMIGAMLDISERKRAEEHQRLLTGELQHRVKNTLTLVQAIASQTLRNAPDLDAAREAFAARLISLGRAHDILTRSSWTEAPIAEVVEGALAVHRGAAMARIRASGPSVLLGAKAALSLALALHELATNATKYGALANEVGCVELRWHVVHEDEAPRFCLTWSEQGGPPILSQPSRRGFGSRLIERSFAAEVGGEVKLTYAPTGLVCRLEAPLASMQEPRAEVAA</sequence>
<dbReference type="FunFam" id="3.30.450.20:FF:000099">
    <property type="entry name" value="Sensory box sensor histidine kinase"/>
    <property type="match status" value="2"/>
</dbReference>
<dbReference type="AlphaFoldDB" id="A0A2N9AW83"/>
<feature type="domain" description="PAS" evidence="15">
    <location>
        <begin position="430"/>
        <end position="500"/>
    </location>
</feature>
<evidence type="ECO:0000256" key="2">
    <source>
        <dbReference type="ARBA" id="ARBA00012438"/>
    </source>
</evidence>
<evidence type="ECO:0000256" key="10">
    <source>
        <dbReference type="ARBA" id="ARBA00022741"/>
    </source>
</evidence>
<dbReference type="InterPro" id="IPR013655">
    <property type="entry name" value="PAS_fold_3"/>
</dbReference>
<dbReference type="InterPro" id="IPR036890">
    <property type="entry name" value="HATPase_C_sf"/>
</dbReference>
<dbReference type="GO" id="GO:0009881">
    <property type="term" value="F:photoreceptor activity"/>
    <property type="evidence" value="ECO:0007669"/>
    <property type="project" value="UniProtKB-KW"/>
</dbReference>
<dbReference type="SMART" id="SM00091">
    <property type="entry name" value="PAS"/>
    <property type="match status" value="5"/>
</dbReference>
<evidence type="ECO:0000256" key="5">
    <source>
        <dbReference type="ARBA" id="ARBA00022553"/>
    </source>
</evidence>
<keyword evidence="10" id="KW-0547">Nucleotide-binding</keyword>
<dbReference type="InterPro" id="IPR000700">
    <property type="entry name" value="PAS-assoc_C"/>
</dbReference>
<dbReference type="Pfam" id="PF07536">
    <property type="entry name" value="HWE_HK"/>
    <property type="match status" value="1"/>
</dbReference>
<dbReference type="PROSITE" id="PS50113">
    <property type="entry name" value="PAC"/>
    <property type="match status" value="5"/>
</dbReference>
<organism evidence="17 18">
    <name type="scientific">Methylorubrum extorquens</name>
    <name type="common">Methylobacterium dichloromethanicum</name>
    <name type="synonym">Methylobacterium extorquens</name>
    <dbReference type="NCBI Taxonomy" id="408"/>
    <lineage>
        <taxon>Bacteria</taxon>
        <taxon>Pseudomonadati</taxon>
        <taxon>Pseudomonadota</taxon>
        <taxon>Alphaproteobacteria</taxon>
        <taxon>Hyphomicrobiales</taxon>
        <taxon>Methylobacteriaceae</taxon>
        <taxon>Methylorubrum</taxon>
    </lineage>
</organism>
<dbReference type="PROSITE" id="PS50112">
    <property type="entry name" value="PAS"/>
    <property type="match status" value="5"/>
</dbReference>
<accession>A0A2N9AW83</accession>
<keyword evidence="13" id="KW-0157">Chromophore</keyword>
<dbReference type="Pfam" id="PF13426">
    <property type="entry name" value="PAS_9"/>
    <property type="match status" value="1"/>
</dbReference>
<dbReference type="GO" id="GO:0005524">
    <property type="term" value="F:ATP binding"/>
    <property type="evidence" value="ECO:0007669"/>
    <property type="project" value="UniProtKB-KW"/>
</dbReference>
<feature type="domain" description="PAS" evidence="15">
    <location>
        <begin position="685"/>
        <end position="757"/>
    </location>
</feature>
<evidence type="ECO:0000256" key="12">
    <source>
        <dbReference type="ARBA" id="ARBA00022840"/>
    </source>
</evidence>
<evidence type="ECO:0000256" key="4">
    <source>
        <dbReference type="ARBA" id="ARBA00022543"/>
    </source>
</evidence>